<proteinExistence type="inferred from homology"/>
<keyword evidence="4 6" id="KW-0378">Hydrolase</keyword>
<evidence type="ECO:0000256" key="6">
    <source>
        <dbReference type="HAMAP-Rule" id="MF_00265"/>
    </source>
</evidence>
<sequence>MGVAGAVVDASIIVEATVGRGGARFTARAALRQPLAAPELLDLEVASALRRAVHQRRLEIGEADAAIRGLTALPGLARFPHVPLLPRVWELRDNISTYDASYVALAEVLGIPLVTADRRLARAAEPYCAVVFVE</sequence>
<evidence type="ECO:0000256" key="5">
    <source>
        <dbReference type="ARBA" id="ARBA00022842"/>
    </source>
</evidence>
<comment type="caution">
    <text evidence="8">The sequence shown here is derived from an EMBL/GenBank/DDBJ whole genome shotgun (WGS) entry which is preliminary data.</text>
</comment>
<dbReference type="HAMAP" id="MF_00265">
    <property type="entry name" value="VapC_Nob1"/>
    <property type="match status" value="1"/>
</dbReference>
<name>A0A8J3GT47_9MICO</name>
<dbReference type="AlphaFoldDB" id="A0A8J3GT47"/>
<comment type="function">
    <text evidence="6">Toxic component of a toxin-antitoxin (TA) system. An RNase.</text>
</comment>
<protein>
    <recommendedName>
        <fullName evidence="6">Ribonuclease VapC</fullName>
        <shortName evidence="6">RNase VapC</shortName>
        <ecNumber evidence="6">3.1.-.-</ecNumber>
    </recommendedName>
    <alternativeName>
        <fullName evidence="6">Toxin VapC</fullName>
    </alternativeName>
</protein>
<comment type="cofactor">
    <cofactor evidence="6">
        <name>Mg(2+)</name>
        <dbReference type="ChEBI" id="CHEBI:18420"/>
    </cofactor>
</comment>
<dbReference type="RefSeq" id="WP_191284153.1">
    <property type="nucleotide sequence ID" value="NZ_BNAI01000009.1"/>
</dbReference>
<dbReference type="PANTHER" id="PTHR35901">
    <property type="entry name" value="RIBONUCLEASE VAPC3"/>
    <property type="match status" value="1"/>
</dbReference>
<gene>
    <name evidence="8" type="primary">vapC9</name>
    <name evidence="6" type="synonym">vapC</name>
    <name evidence="8" type="ORF">GCM10011600_27940</name>
</gene>
<keyword evidence="1 6" id="KW-1277">Toxin-antitoxin system</keyword>
<dbReference type="SUPFAM" id="SSF88723">
    <property type="entry name" value="PIN domain-like"/>
    <property type="match status" value="1"/>
</dbReference>
<reference evidence="8" key="2">
    <citation type="submission" date="2020-09" db="EMBL/GenBank/DDBJ databases">
        <authorList>
            <person name="Sun Q."/>
            <person name="Zhou Y."/>
        </authorList>
    </citation>
    <scope>NUCLEOTIDE SEQUENCE</scope>
    <source>
        <strain evidence="8">CGMCC 1.16548</strain>
    </source>
</reference>
<feature type="binding site" evidence="6">
    <location>
        <position position="99"/>
    </location>
    <ligand>
        <name>Mg(2+)</name>
        <dbReference type="ChEBI" id="CHEBI:18420"/>
    </ligand>
</feature>
<dbReference type="InterPro" id="IPR051619">
    <property type="entry name" value="TypeII_TA_RNase_PINc/VapC"/>
</dbReference>
<feature type="binding site" evidence="6">
    <location>
        <position position="9"/>
    </location>
    <ligand>
        <name>Mg(2+)</name>
        <dbReference type="ChEBI" id="CHEBI:18420"/>
    </ligand>
</feature>
<evidence type="ECO:0000259" key="7">
    <source>
        <dbReference type="Pfam" id="PF01850"/>
    </source>
</evidence>
<evidence type="ECO:0000313" key="8">
    <source>
        <dbReference type="EMBL" id="GHF25262.1"/>
    </source>
</evidence>
<evidence type="ECO:0000256" key="3">
    <source>
        <dbReference type="ARBA" id="ARBA00022723"/>
    </source>
</evidence>
<dbReference type="PANTHER" id="PTHR35901:SF1">
    <property type="entry name" value="EXONUCLEASE VAPC9"/>
    <property type="match status" value="1"/>
</dbReference>
<dbReference type="InterPro" id="IPR029060">
    <property type="entry name" value="PIN-like_dom_sf"/>
</dbReference>
<keyword evidence="6" id="KW-0800">Toxin</keyword>
<evidence type="ECO:0000256" key="4">
    <source>
        <dbReference type="ARBA" id="ARBA00022801"/>
    </source>
</evidence>
<evidence type="ECO:0000256" key="1">
    <source>
        <dbReference type="ARBA" id="ARBA00022649"/>
    </source>
</evidence>
<dbReference type="GO" id="GO:0000287">
    <property type="term" value="F:magnesium ion binding"/>
    <property type="evidence" value="ECO:0007669"/>
    <property type="project" value="UniProtKB-UniRule"/>
</dbReference>
<dbReference type="GO" id="GO:0016787">
    <property type="term" value="F:hydrolase activity"/>
    <property type="evidence" value="ECO:0007669"/>
    <property type="project" value="UniProtKB-KW"/>
</dbReference>
<dbReference type="CDD" id="cd09873">
    <property type="entry name" value="PIN_Pae0151-like"/>
    <property type="match status" value="1"/>
</dbReference>
<dbReference type="InterPro" id="IPR022907">
    <property type="entry name" value="VapC_family"/>
</dbReference>
<dbReference type="GO" id="GO:0004540">
    <property type="term" value="F:RNA nuclease activity"/>
    <property type="evidence" value="ECO:0007669"/>
    <property type="project" value="InterPro"/>
</dbReference>
<comment type="similarity">
    <text evidence="6">Belongs to the PINc/VapC protein family.</text>
</comment>
<evidence type="ECO:0000313" key="9">
    <source>
        <dbReference type="Proteomes" id="UP000617531"/>
    </source>
</evidence>
<dbReference type="InterPro" id="IPR044153">
    <property type="entry name" value="PIN_Pae0151-like"/>
</dbReference>
<feature type="domain" description="PIN" evidence="7">
    <location>
        <begin position="7"/>
        <end position="125"/>
    </location>
</feature>
<dbReference type="Pfam" id="PF01850">
    <property type="entry name" value="PIN"/>
    <property type="match status" value="1"/>
</dbReference>
<dbReference type="Proteomes" id="UP000617531">
    <property type="component" value="Unassembled WGS sequence"/>
</dbReference>
<accession>A0A8J3GT47</accession>
<keyword evidence="9" id="KW-1185">Reference proteome</keyword>
<evidence type="ECO:0000256" key="2">
    <source>
        <dbReference type="ARBA" id="ARBA00022722"/>
    </source>
</evidence>
<dbReference type="EC" id="3.1.-.-" evidence="6"/>
<dbReference type="EMBL" id="BNAI01000009">
    <property type="protein sequence ID" value="GHF25262.1"/>
    <property type="molecule type" value="Genomic_DNA"/>
</dbReference>
<reference evidence="8" key="1">
    <citation type="journal article" date="2014" name="Int. J. Syst. Evol. Microbiol.">
        <title>Complete genome sequence of Corynebacterium casei LMG S-19264T (=DSM 44701T), isolated from a smear-ripened cheese.</title>
        <authorList>
            <consortium name="US DOE Joint Genome Institute (JGI-PGF)"/>
            <person name="Walter F."/>
            <person name="Albersmeier A."/>
            <person name="Kalinowski J."/>
            <person name="Ruckert C."/>
        </authorList>
    </citation>
    <scope>NUCLEOTIDE SEQUENCE</scope>
    <source>
        <strain evidence="8">CGMCC 1.16548</strain>
    </source>
</reference>
<keyword evidence="3 6" id="KW-0479">Metal-binding</keyword>
<keyword evidence="2 6" id="KW-0540">Nuclease</keyword>
<organism evidence="8 9">
    <name type="scientific">Pseudolysinimonas yzui</name>
    <dbReference type="NCBI Taxonomy" id="2708254"/>
    <lineage>
        <taxon>Bacteria</taxon>
        <taxon>Bacillati</taxon>
        <taxon>Actinomycetota</taxon>
        <taxon>Actinomycetes</taxon>
        <taxon>Micrococcales</taxon>
        <taxon>Microbacteriaceae</taxon>
        <taxon>Pseudolysinimonas</taxon>
    </lineage>
</organism>
<keyword evidence="5 6" id="KW-0460">Magnesium</keyword>
<dbReference type="Gene3D" id="3.40.50.1010">
    <property type="entry name" value="5'-nuclease"/>
    <property type="match status" value="1"/>
</dbReference>
<dbReference type="GO" id="GO:0090729">
    <property type="term" value="F:toxin activity"/>
    <property type="evidence" value="ECO:0007669"/>
    <property type="project" value="UniProtKB-KW"/>
</dbReference>
<dbReference type="InterPro" id="IPR002716">
    <property type="entry name" value="PIN_dom"/>
</dbReference>